<dbReference type="Proteomes" id="UP001362999">
    <property type="component" value="Unassembled WGS sequence"/>
</dbReference>
<keyword evidence="1" id="KW-0472">Membrane</keyword>
<evidence type="ECO:0000313" key="2">
    <source>
        <dbReference type="EMBL" id="KAK7044486.1"/>
    </source>
</evidence>
<organism evidence="2 3">
    <name type="scientific">Favolaschia claudopus</name>
    <dbReference type="NCBI Taxonomy" id="2862362"/>
    <lineage>
        <taxon>Eukaryota</taxon>
        <taxon>Fungi</taxon>
        <taxon>Dikarya</taxon>
        <taxon>Basidiomycota</taxon>
        <taxon>Agaricomycotina</taxon>
        <taxon>Agaricomycetes</taxon>
        <taxon>Agaricomycetidae</taxon>
        <taxon>Agaricales</taxon>
        <taxon>Marasmiineae</taxon>
        <taxon>Mycenaceae</taxon>
        <taxon>Favolaschia</taxon>
    </lineage>
</organism>
<feature type="transmembrane region" description="Helical" evidence="1">
    <location>
        <begin position="242"/>
        <end position="259"/>
    </location>
</feature>
<protein>
    <submittedName>
        <fullName evidence="2">Uncharacterized protein</fullName>
    </submittedName>
</protein>
<keyword evidence="1" id="KW-0812">Transmembrane</keyword>
<sequence length="285" mass="31847">MYALDSEMQKKAGAVHDFFRSTVQGRVQLNVGPEFTLRNFEAPSLGPESMSWNFGVAAGGLKQCKDHEGLLEQGQTDVCLPESDVIQCVSSLGKEYYRLRLVVRRCLIPYYNHTKTRDFVEHPCLLRLNLGCGPVTPAHTQITLQSLDGRSECRYRAWVFVTVDGALEEESSCGPELVNGSTGLFASTGSMDAAPPLAGSGSSSTTFLVFQYSVFRTRGTQPQYRISEQRHQLLHQRLCTQVLYVFLGVIVGAVLQTLIQRDKNSGCYDYLQRTRDCQTVSEDRR</sequence>
<name>A0AAW0CWA0_9AGAR</name>
<keyword evidence="1" id="KW-1133">Transmembrane helix</keyword>
<proteinExistence type="predicted"/>
<keyword evidence="3" id="KW-1185">Reference proteome</keyword>
<evidence type="ECO:0000256" key="1">
    <source>
        <dbReference type="SAM" id="Phobius"/>
    </source>
</evidence>
<accession>A0AAW0CWA0</accession>
<evidence type="ECO:0000313" key="3">
    <source>
        <dbReference type="Proteomes" id="UP001362999"/>
    </source>
</evidence>
<dbReference type="EMBL" id="JAWWNJ010000011">
    <property type="protein sequence ID" value="KAK7044486.1"/>
    <property type="molecule type" value="Genomic_DNA"/>
</dbReference>
<dbReference type="AlphaFoldDB" id="A0AAW0CWA0"/>
<gene>
    <name evidence="2" type="ORF">R3P38DRAFT_3431976</name>
</gene>
<comment type="caution">
    <text evidence="2">The sequence shown here is derived from an EMBL/GenBank/DDBJ whole genome shotgun (WGS) entry which is preliminary data.</text>
</comment>
<reference evidence="2 3" key="1">
    <citation type="journal article" date="2024" name="J Genomics">
        <title>Draft genome sequencing and assembly of Favolaschia claudopus CIRM-BRFM 2984 isolated from oak limbs.</title>
        <authorList>
            <person name="Navarro D."/>
            <person name="Drula E."/>
            <person name="Chaduli D."/>
            <person name="Cazenave R."/>
            <person name="Ahrendt S."/>
            <person name="Wang J."/>
            <person name="Lipzen A."/>
            <person name="Daum C."/>
            <person name="Barry K."/>
            <person name="Grigoriev I.V."/>
            <person name="Favel A."/>
            <person name="Rosso M.N."/>
            <person name="Martin F."/>
        </authorList>
    </citation>
    <scope>NUCLEOTIDE SEQUENCE [LARGE SCALE GENOMIC DNA]</scope>
    <source>
        <strain evidence="2 3">CIRM-BRFM 2984</strain>
    </source>
</reference>